<protein>
    <submittedName>
        <fullName evidence="3">Periplasmic chaperone for outer membrane proteins Skp</fullName>
    </submittedName>
</protein>
<dbReference type="PANTHER" id="PTHR35089:SF1">
    <property type="entry name" value="CHAPERONE PROTEIN SKP"/>
    <property type="match status" value="1"/>
</dbReference>
<keyword evidence="2" id="KW-0732">Signal</keyword>
<gene>
    <name evidence="3" type="ORF">SAMN04488090_3964</name>
</gene>
<dbReference type="Proteomes" id="UP000198901">
    <property type="component" value="Unassembled WGS sequence"/>
</dbReference>
<name>A0A1G9V4Q8_9BACT</name>
<comment type="similarity">
    <text evidence="1">Belongs to the Skp family.</text>
</comment>
<dbReference type="GO" id="GO:0050821">
    <property type="term" value="P:protein stabilization"/>
    <property type="evidence" value="ECO:0007669"/>
    <property type="project" value="TreeGrafter"/>
</dbReference>
<dbReference type="EMBL" id="FNGS01000008">
    <property type="protein sequence ID" value="SDM67204.1"/>
    <property type="molecule type" value="Genomic_DNA"/>
</dbReference>
<evidence type="ECO:0000256" key="2">
    <source>
        <dbReference type="ARBA" id="ARBA00022729"/>
    </source>
</evidence>
<dbReference type="SMART" id="SM00935">
    <property type="entry name" value="OmpH"/>
    <property type="match status" value="1"/>
</dbReference>
<dbReference type="OrthoDB" id="1493259at2"/>
<evidence type="ECO:0000313" key="3">
    <source>
        <dbReference type="EMBL" id="SDM67204.1"/>
    </source>
</evidence>
<evidence type="ECO:0000256" key="1">
    <source>
        <dbReference type="ARBA" id="ARBA00009091"/>
    </source>
</evidence>
<accession>A0A1G9V4Q8</accession>
<dbReference type="Pfam" id="PF03938">
    <property type="entry name" value="OmpH"/>
    <property type="match status" value="1"/>
</dbReference>
<sequence length="204" mass="22850">MKNLSLALNAVLAVAVAVLYYLHFKGSDSAAAGTPAGSVGGKSIVYVNADSLLTHYDFFKDTQKAFEQKGTQLDLELNQKGATIQREIQVFQQRAGGMIAAEAQAKQLELQKKAADFENYRQKAANDLSTERAQQTEKLYDNIYNYIKKYNNDTKYQFVLGFQKGGGILFADTNLDVTQKLIDGLNKEYKETQPKTEEKKEEKK</sequence>
<dbReference type="GO" id="GO:0005829">
    <property type="term" value="C:cytosol"/>
    <property type="evidence" value="ECO:0007669"/>
    <property type="project" value="TreeGrafter"/>
</dbReference>
<dbReference type="RefSeq" id="WP_093207087.1">
    <property type="nucleotide sequence ID" value="NZ_FNGS01000008.1"/>
</dbReference>
<dbReference type="PANTHER" id="PTHR35089">
    <property type="entry name" value="CHAPERONE PROTEIN SKP"/>
    <property type="match status" value="1"/>
</dbReference>
<dbReference type="AlphaFoldDB" id="A0A1G9V4Q8"/>
<keyword evidence="4" id="KW-1185">Reference proteome</keyword>
<organism evidence="3 4">
    <name type="scientific">Siphonobacter aquaeclarae</name>
    <dbReference type="NCBI Taxonomy" id="563176"/>
    <lineage>
        <taxon>Bacteria</taxon>
        <taxon>Pseudomonadati</taxon>
        <taxon>Bacteroidota</taxon>
        <taxon>Cytophagia</taxon>
        <taxon>Cytophagales</taxon>
        <taxon>Cytophagaceae</taxon>
        <taxon>Siphonobacter</taxon>
    </lineage>
</organism>
<dbReference type="Gene3D" id="3.30.910.20">
    <property type="entry name" value="Skp domain"/>
    <property type="match status" value="1"/>
</dbReference>
<dbReference type="SUPFAM" id="SSF111384">
    <property type="entry name" value="OmpH-like"/>
    <property type="match status" value="1"/>
</dbReference>
<dbReference type="STRING" id="563176.SAMN04488090_3964"/>
<dbReference type="GO" id="GO:0051082">
    <property type="term" value="F:unfolded protein binding"/>
    <property type="evidence" value="ECO:0007669"/>
    <property type="project" value="InterPro"/>
</dbReference>
<evidence type="ECO:0000313" key="4">
    <source>
        <dbReference type="Proteomes" id="UP000198901"/>
    </source>
</evidence>
<dbReference type="InterPro" id="IPR024930">
    <property type="entry name" value="Skp_dom_sf"/>
</dbReference>
<reference evidence="3 4" key="1">
    <citation type="submission" date="2016-10" db="EMBL/GenBank/DDBJ databases">
        <authorList>
            <person name="de Groot N.N."/>
        </authorList>
    </citation>
    <scope>NUCLEOTIDE SEQUENCE [LARGE SCALE GENOMIC DNA]</scope>
    <source>
        <strain evidence="3 4">DSM 21668</strain>
    </source>
</reference>
<proteinExistence type="inferred from homology"/>
<dbReference type="InterPro" id="IPR005632">
    <property type="entry name" value="Chaperone_Skp"/>
</dbReference>